<dbReference type="InterPro" id="IPR036864">
    <property type="entry name" value="Zn2-C6_fun-type_DNA-bd_sf"/>
</dbReference>
<dbReference type="CDD" id="cd00067">
    <property type="entry name" value="GAL4"/>
    <property type="match status" value="1"/>
</dbReference>
<feature type="region of interest" description="Disordered" evidence="1">
    <location>
        <begin position="55"/>
        <end position="266"/>
    </location>
</feature>
<accession>A0AAD5YXG0</accession>
<protein>
    <recommendedName>
        <fullName evidence="2">Zn(2)-C6 fungal-type domain-containing protein</fullName>
    </recommendedName>
</protein>
<reference evidence="3" key="1">
    <citation type="submission" date="2022-07" db="EMBL/GenBank/DDBJ databases">
        <title>Genome Sequence of Leucocoprinus birnbaumii.</title>
        <authorList>
            <person name="Buettner E."/>
        </authorList>
    </citation>
    <scope>NUCLEOTIDE SEQUENCE</scope>
    <source>
        <strain evidence="3">VT141</strain>
    </source>
</reference>
<evidence type="ECO:0000313" key="3">
    <source>
        <dbReference type="EMBL" id="KAJ3573868.1"/>
    </source>
</evidence>
<feature type="domain" description="Zn(2)-C6 fungal-type" evidence="2">
    <location>
        <begin position="18"/>
        <end position="51"/>
    </location>
</feature>
<comment type="caution">
    <text evidence="3">The sequence shown here is derived from an EMBL/GenBank/DDBJ whole genome shotgun (WGS) entry which is preliminary data.</text>
</comment>
<sequence>MTPHSEKPDKAKRRSDMACTRCRSRKLKCENKDSVPPCKRCEGDNVVECIFVPVADDAKAQKAKNSSRDSSEDRRSHHHRKPSPSPTQVMASHPRVKDEPNDYQDVGRPQGNYTTTFPSDDQVGVPFVNNQPYRGDGSFSGLARSQWSSSSQPRNYPSQSTRVAPYGGHYVTPSGPSPPSESYVYSPSPDPPYSHEIYGPNHQPRAMQNQPYYAPPGPVQQSPSSQHTHPYYLANGHYNPQPSGLAGYPDANMGPQDNSNSHNSSL</sequence>
<dbReference type="InterPro" id="IPR001138">
    <property type="entry name" value="Zn2Cys6_DnaBD"/>
</dbReference>
<dbReference type="GO" id="GO:0000981">
    <property type="term" value="F:DNA-binding transcription factor activity, RNA polymerase II-specific"/>
    <property type="evidence" value="ECO:0007669"/>
    <property type="project" value="InterPro"/>
</dbReference>
<organism evidence="3 4">
    <name type="scientific">Leucocoprinus birnbaumii</name>
    <dbReference type="NCBI Taxonomy" id="56174"/>
    <lineage>
        <taxon>Eukaryota</taxon>
        <taxon>Fungi</taxon>
        <taxon>Dikarya</taxon>
        <taxon>Basidiomycota</taxon>
        <taxon>Agaricomycotina</taxon>
        <taxon>Agaricomycetes</taxon>
        <taxon>Agaricomycetidae</taxon>
        <taxon>Agaricales</taxon>
        <taxon>Agaricineae</taxon>
        <taxon>Agaricaceae</taxon>
        <taxon>Leucocoprinus</taxon>
    </lineage>
</organism>
<feature type="compositionally biased region" description="Polar residues" evidence="1">
    <location>
        <begin position="255"/>
        <end position="266"/>
    </location>
</feature>
<feature type="compositionally biased region" description="Basic and acidic residues" evidence="1">
    <location>
        <begin position="56"/>
        <end position="75"/>
    </location>
</feature>
<evidence type="ECO:0000259" key="2">
    <source>
        <dbReference type="PROSITE" id="PS50048"/>
    </source>
</evidence>
<dbReference type="AlphaFoldDB" id="A0AAD5YXG0"/>
<feature type="compositionally biased region" description="Polar residues" evidence="1">
    <location>
        <begin position="143"/>
        <end position="162"/>
    </location>
</feature>
<dbReference type="SMART" id="SM00066">
    <property type="entry name" value="GAL4"/>
    <property type="match status" value="1"/>
</dbReference>
<dbReference type="Proteomes" id="UP001213000">
    <property type="component" value="Unassembled WGS sequence"/>
</dbReference>
<name>A0AAD5YXG0_9AGAR</name>
<keyword evidence="4" id="KW-1185">Reference proteome</keyword>
<evidence type="ECO:0000256" key="1">
    <source>
        <dbReference type="SAM" id="MobiDB-lite"/>
    </source>
</evidence>
<gene>
    <name evidence="3" type="ORF">NP233_g2144</name>
</gene>
<dbReference type="PROSITE" id="PS00463">
    <property type="entry name" value="ZN2_CY6_FUNGAL_1"/>
    <property type="match status" value="1"/>
</dbReference>
<evidence type="ECO:0000313" key="4">
    <source>
        <dbReference type="Proteomes" id="UP001213000"/>
    </source>
</evidence>
<dbReference type="Gene3D" id="4.10.240.10">
    <property type="entry name" value="Zn(2)-C6 fungal-type DNA-binding domain"/>
    <property type="match status" value="1"/>
</dbReference>
<dbReference type="SUPFAM" id="SSF57701">
    <property type="entry name" value="Zn2/Cys6 DNA-binding domain"/>
    <property type="match status" value="1"/>
</dbReference>
<dbReference type="GO" id="GO:0008270">
    <property type="term" value="F:zinc ion binding"/>
    <property type="evidence" value="ECO:0007669"/>
    <property type="project" value="InterPro"/>
</dbReference>
<dbReference type="EMBL" id="JANIEX010000088">
    <property type="protein sequence ID" value="KAJ3573868.1"/>
    <property type="molecule type" value="Genomic_DNA"/>
</dbReference>
<dbReference type="PROSITE" id="PS50048">
    <property type="entry name" value="ZN2_CY6_FUNGAL_2"/>
    <property type="match status" value="1"/>
</dbReference>
<proteinExistence type="predicted"/>
<dbReference type="Pfam" id="PF00172">
    <property type="entry name" value="Zn_clus"/>
    <property type="match status" value="1"/>
</dbReference>